<proteinExistence type="predicted"/>
<evidence type="ECO:0000259" key="3">
    <source>
        <dbReference type="Pfam" id="PF20737"/>
    </source>
</evidence>
<evidence type="ECO:0000313" key="4">
    <source>
        <dbReference type="EMBL" id="RAP75333.1"/>
    </source>
</evidence>
<evidence type="ECO:0000259" key="2">
    <source>
        <dbReference type="Pfam" id="PF20736"/>
    </source>
</evidence>
<organism evidence="4 5">
    <name type="scientific">Paenibacillus montanisoli</name>
    <dbReference type="NCBI Taxonomy" id="2081970"/>
    <lineage>
        <taxon>Bacteria</taxon>
        <taxon>Bacillati</taxon>
        <taxon>Bacillota</taxon>
        <taxon>Bacilli</taxon>
        <taxon>Bacillales</taxon>
        <taxon>Paenibacillaceae</taxon>
        <taxon>Paenibacillus</taxon>
    </lineage>
</organism>
<dbReference type="InterPro" id="IPR049046">
    <property type="entry name" value="Beta-AFase-like_GH127_middle"/>
</dbReference>
<gene>
    <name evidence="4" type="ORF">DL346_18385</name>
</gene>
<dbReference type="InterPro" id="IPR049049">
    <property type="entry name" value="Beta-AFase-like_GH127_C"/>
</dbReference>
<dbReference type="Pfam" id="PF20737">
    <property type="entry name" value="Glyco_hydro127C"/>
    <property type="match status" value="1"/>
</dbReference>
<dbReference type="AlphaFoldDB" id="A0A328U0P6"/>
<name>A0A328U0P6_9BACL</name>
<accession>A0A328U0P6</accession>
<dbReference type="SUPFAM" id="SSF48208">
    <property type="entry name" value="Six-hairpin glycosidases"/>
    <property type="match status" value="1"/>
</dbReference>
<dbReference type="InterPro" id="IPR049174">
    <property type="entry name" value="Beta-AFase-like"/>
</dbReference>
<reference evidence="4 5" key="1">
    <citation type="submission" date="2018-06" db="EMBL/GenBank/DDBJ databases">
        <title>Paenibacillus montanisoli sp. nov., isolated from mountain area soil.</title>
        <authorList>
            <person name="Wu M."/>
        </authorList>
    </citation>
    <scope>NUCLEOTIDE SEQUENCE [LARGE SCALE GENOMIC DNA]</scope>
    <source>
        <strain evidence="4 5">RA17</strain>
    </source>
</reference>
<dbReference type="EMBL" id="QLUW01000003">
    <property type="protein sequence ID" value="RAP75333.1"/>
    <property type="molecule type" value="Genomic_DNA"/>
</dbReference>
<comment type="caution">
    <text evidence="4">The sequence shown here is derived from an EMBL/GenBank/DDBJ whole genome shotgun (WGS) entry which is preliminary data.</text>
</comment>
<dbReference type="RefSeq" id="WP_112883598.1">
    <property type="nucleotide sequence ID" value="NZ_QLUW01000003.1"/>
</dbReference>
<dbReference type="Pfam" id="PF20736">
    <property type="entry name" value="Glyco_hydro127M"/>
    <property type="match status" value="1"/>
</dbReference>
<dbReference type="Proteomes" id="UP000249260">
    <property type="component" value="Unassembled WGS sequence"/>
</dbReference>
<feature type="domain" description="Non-reducing end beta-L-arabinofuranosidase-like GH127 C-terminal" evidence="3">
    <location>
        <begin position="555"/>
        <end position="664"/>
    </location>
</feature>
<dbReference type="OrthoDB" id="9757939at2"/>
<dbReference type="PANTHER" id="PTHR43465">
    <property type="entry name" value="DUF1680 DOMAIN PROTEIN (AFU_ORTHOLOGUE AFUA_1G08910)"/>
    <property type="match status" value="1"/>
</dbReference>
<dbReference type="PANTHER" id="PTHR43465:SF2">
    <property type="entry name" value="DUF1680 DOMAIN PROTEIN (AFU_ORTHOLOGUE AFUA_1G08910)"/>
    <property type="match status" value="1"/>
</dbReference>
<keyword evidence="5" id="KW-1185">Reference proteome</keyword>
<feature type="domain" description="Non-reducing end beta-L-arabinofuranosidase-like GH127 catalytic" evidence="1">
    <location>
        <begin position="26"/>
        <end position="437"/>
    </location>
</feature>
<sequence length="672" mass="76136">MKRFNALIEGMKLMGMHNIAQVTWKDVKLGEGFWGKWQQTNARSTVNAVYDRFFETGRINAMRLDWKEGMPNKPHIFWDSDVAKWMEGAAYILYYHEDDELRQKLEQIIDLIEAGQNEAGYFNSYFLTCEPDNIFQDRTAHELYTAGHLMEASIAHYYSTGSKRFLNVMTRFADYIEQAFKLNKTANYSAPGHQEIELALVRLWQATGEKRYLELSKHFVDVRGTDPHDRIFSVRNGTWPADPPLNSQLLYNDTYAQDDAPARELPAAAGHAVRAMYYYSSMADLARVYNDEELYQACLRLWDDATLRKMYVTGGVSGERFGEAIGASYILPNQDSYAETCASIGMAFFAQRLFSIHPDARYADIIERQMYNGALAGLSLDGSAFFYDNALKSAPAHNDFLKGVHDTRNLFPNYRRERVFECSCCPPNILRFIAAIGEYIYATEKDTLYISQYVQSNADIQLASGALHVAQTTNYPWTETVSIQVDAARMPDAVIALRMPGWCVNPSVSVNGAAVYDQHTLASGIELKHGYLYIPMSMIAGDTVELKFPMPVVELEANPLVAEAAGKVALMRGPVVYCLEAADNDFNLFDMIVLRDPQYRQDLRDVNGVPVVMLQGQAAVRSRGNWEQTLYRMGSSKYEKVAFTAVPYFAWANREAGDMSVWLQKESNLFGE</sequence>
<dbReference type="InterPro" id="IPR012878">
    <property type="entry name" value="Beta-AFase-like_GH127_cat"/>
</dbReference>
<dbReference type="Pfam" id="PF07944">
    <property type="entry name" value="Beta-AFase-like_GH127_cat"/>
    <property type="match status" value="1"/>
</dbReference>
<protein>
    <submittedName>
        <fullName evidence="4">Glycoside hydrolase family 127 protein</fullName>
    </submittedName>
</protein>
<keyword evidence="4" id="KW-0378">Hydrolase</keyword>
<evidence type="ECO:0000259" key="1">
    <source>
        <dbReference type="Pfam" id="PF07944"/>
    </source>
</evidence>
<dbReference type="GO" id="GO:0016787">
    <property type="term" value="F:hydrolase activity"/>
    <property type="evidence" value="ECO:0007669"/>
    <property type="project" value="UniProtKB-KW"/>
</dbReference>
<dbReference type="GO" id="GO:0005975">
    <property type="term" value="P:carbohydrate metabolic process"/>
    <property type="evidence" value="ECO:0007669"/>
    <property type="project" value="InterPro"/>
</dbReference>
<feature type="domain" description="Non-reducing end beta-L-arabinofuranosidase-like GH127 middle" evidence="2">
    <location>
        <begin position="447"/>
        <end position="550"/>
    </location>
</feature>
<dbReference type="InterPro" id="IPR008928">
    <property type="entry name" value="6-hairpin_glycosidase_sf"/>
</dbReference>
<evidence type="ECO:0000313" key="5">
    <source>
        <dbReference type="Proteomes" id="UP000249260"/>
    </source>
</evidence>